<evidence type="ECO:0000256" key="3">
    <source>
        <dbReference type="ARBA" id="ARBA00011245"/>
    </source>
</evidence>
<dbReference type="GO" id="GO:0005737">
    <property type="term" value="C:cytoplasm"/>
    <property type="evidence" value="ECO:0007669"/>
    <property type="project" value="UniProtKB-SubCell"/>
</dbReference>
<comment type="caution">
    <text evidence="8">The sequence shown here is derived from an EMBL/GenBank/DDBJ whole genome shotgun (WGS) entry which is preliminary data.</text>
</comment>
<dbReference type="PANTHER" id="PTHR11220">
    <property type="entry name" value="HEME-BINDING PROTEIN-RELATED"/>
    <property type="match status" value="1"/>
</dbReference>
<gene>
    <name evidence="8" type="ORF">MATL_G00219970</name>
</gene>
<evidence type="ECO:0000256" key="7">
    <source>
        <dbReference type="SAM" id="Phobius"/>
    </source>
</evidence>
<keyword evidence="9" id="KW-1185">Reference proteome</keyword>
<protein>
    <recommendedName>
        <fullName evidence="6">Heme-binding protein 1</fullName>
    </recommendedName>
</protein>
<dbReference type="FunFam" id="3.20.80.10:FF:000003">
    <property type="entry name" value="Heme-binding protein 1"/>
    <property type="match status" value="1"/>
</dbReference>
<dbReference type="GO" id="GO:0020037">
    <property type="term" value="F:heme binding"/>
    <property type="evidence" value="ECO:0007669"/>
    <property type="project" value="TreeGrafter"/>
</dbReference>
<comment type="function">
    <text evidence="5">May bind free porphyrinogens that may be present in the cell and thus facilitate removal of these potentially toxic compound. Binds with a high affinity to one molecule of heme or porphyrins. It binds metalloporphyrins, free porphyrins and N-methylprotoporphyrin with similar affinities.</text>
</comment>
<comment type="subunit">
    <text evidence="3">Monomer.</text>
</comment>
<evidence type="ECO:0000256" key="6">
    <source>
        <dbReference type="ARBA" id="ARBA00040755"/>
    </source>
</evidence>
<keyword evidence="7" id="KW-1133">Transmembrane helix</keyword>
<feature type="transmembrane region" description="Helical" evidence="7">
    <location>
        <begin position="27"/>
        <end position="48"/>
    </location>
</feature>
<dbReference type="OrthoDB" id="6424451at2759"/>
<dbReference type="InterPro" id="IPR011256">
    <property type="entry name" value="Reg_factor_effector_dom_sf"/>
</dbReference>
<dbReference type="SUPFAM" id="SSF55136">
    <property type="entry name" value="Probable bacterial effector-binding domain"/>
    <property type="match status" value="1"/>
</dbReference>
<dbReference type="EMBL" id="JAFDVH010000019">
    <property type="protein sequence ID" value="KAG7460319.1"/>
    <property type="molecule type" value="Genomic_DNA"/>
</dbReference>
<dbReference type="Pfam" id="PF04832">
    <property type="entry name" value="SOUL"/>
    <property type="match status" value="1"/>
</dbReference>
<dbReference type="PANTHER" id="PTHR11220:SF1">
    <property type="entry name" value="HEME-BINDING PROTEIN 2"/>
    <property type="match status" value="1"/>
</dbReference>
<evidence type="ECO:0000313" key="9">
    <source>
        <dbReference type="Proteomes" id="UP001046870"/>
    </source>
</evidence>
<organism evidence="8 9">
    <name type="scientific">Megalops atlanticus</name>
    <name type="common">Tarpon</name>
    <name type="synonym">Clupea gigantea</name>
    <dbReference type="NCBI Taxonomy" id="7932"/>
    <lineage>
        <taxon>Eukaryota</taxon>
        <taxon>Metazoa</taxon>
        <taxon>Chordata</taxon>
        <taxon>Craniata</taxon>
        <taxon>Vertebrata</taxon>
        <taxon>Euteleostomi</taxon>
        <taxon>Actinopterygii</taxon>
        <taxon>Neopterygii</taxon>
        <taxon>Teleostei</taxon>
        <taxon>Elopiformes</taxon>
        <taxon>Megalopidae</taxon>
        <taxon>Megalops</taxon>
    </lineage>
</organism>
<dbReference type="Gene3D" id="3.20.80.10">
    <property type="entry name" value="Regulatory factor, effector binding domain"/>
    <property type="match status" value="1"/>
</dbReference>
<keyword evidence="4" id="KW-0963">Cytoplasm</keyword>
<reference evidence="8" key="1">
    <citation type="submission" date="2021-01" db="EMBL/GenBank/DDBJ databases">
        <authorList>
            <person name="Zahm M."/>
            <person name="Roques C."/>
            <person name="Cabau C."/>
            <person name="Klopp C."/>
            <person name="Donnadieu C."/>
            <person name="Jouanno E."/>
            <person name="Lampietro C."/>
            <person name="Louis A."/>
            <person name="Herpin A."/>
            <person name="Echchiki A."/>
            <person name="Berthelot C."/>
            <person name="Parey E."/>
            <person name="Roest-Crollius H."/>
            <person name="Braasch I."/>
            <person name="Postlethwait J."/>
            <person name="Bobe J."/>
            <person name="Montfort J."/>
            <person name="Bouchez O."/>
            <person name="Begum T."/>
            <person name="Mejri S."/>
            <person name="Adams A."/>
            <person name="Chen W.-J."/>
            <person name="Guiguen Y."/>
        </authorList>
    </citation>
    <scope>NUCLEOTIDE SEQUENCE</scope>
    <source>
        <strain evidence="8">YG-15Mar2019-1</strain>
        <tissue evidence="8">Brain</tissue>
    </source>
</reference>
<dbReference type="AlphaFoldDB" id="A0A9D3PHD9"/>
<evidence type="ECO:0000256" key="4">
    <source>
        <dbReference type="ARBA" id="ARBA00022490"/>
    </source>
</evidence>
<evidence type="ECO:0000256" key="1">
    <source>
        <dbReference type="ARBA" id="ARBA00004496"/>
    </source>
</evidence>
<evidence type="ECO:0000256" key="2">
    <source>
        <dbReference type="ARBA" id="ARBA00009817"/>
    </source>
</evidence>
<sequence>MDAASTEMCSSTEWNSRTTLAARPESFHFTTAMACVSGLLLLVLMVTAEAYVGNSSESSFCTETKECLLFDLVCKTSEYEVRHYSPTRWVSTEVESYFMEIAVTTAFRRLFKYITGANENGQKIDMTAPVLVKMQEDRKVLQSSVYTLSFLLPSAYQKNAPKPTDEKVYFTDMADAMVYVRSYGGWMVSMTERIHSSQLRKDLDRVQASYGKDFHYAVGYDSPMKLLNRHNEPRSSEGILDVPAGNQNLLHAKDA</sequence>
<comment type="subcellular location">
    <subcellularLocation>
        <location evidence="1">Cytoplasm</location>
    </subcellularLocation>
</comment>
<proteinExistence type="inferred from homology"/>
<name>A0A9D3PHD9_MEGAT</name>
<keyword evidence="7" id="KW-0472">Membrane</keyword>
<accession>A0A9D3PHD9</accession>
<keyword evidence="7" id="KW-0812">Transmembrane</keyword>
<dbReference type="Proteomes" id="UP001046870">
    <property type="component" value="Chromosome 19"/>
</dbReference>
<evidence type="ECO:0000256" key="5">
    <source>
        <dbReference type="ARBA" id="ARBA00037673"/>
    </source>
</evidence>
<comment type="similarity">
    <text evidence="2">Belongs to the HEBP family.</text>
</comment>
<evidence type="ECO:0000313" key="8">
    <source>
        <dbReference type="EMBL" id="KAG7460319.1"/>
    </source>
</evidence>
<dbReference type="InterPro" id="IPR006917">
    <property type="entry name" value="SOUL_heme-bd"/>
</dbReference>